<feature type="transmembrane region" description="Helical" evidence="7">
    <location>
        <begin position="340"/>
        <end position="359"/>
    </location>
</feature>
<dbReference type="InterPro" id="IPR024528">
    <property type="entry name" value="ThrE_2"/>
</dbReference>
<evidence type="ECO:0000256" key="4">
    <source>
        <dbReference type="ARBA" id="ARBA00022989"/>
    </source>
</evidence>
<feature type="domain" description="Threonine/Serine exporter ThrE" evidence="9">
    <location>
        <begin position="321"/>
        <end position="447"/>
    </location>
</feature>
<evidence type="ECO:0000313" key="10">
    <source>
        <dbReference type="EMBL" id="GAA3969825.1"/>
    </source>
</evidence>
<gene>
    <name evidence="10" type="ORF">GCM10022231_33910</name>
</gene>
<name>A0ABP7PRJ0_9ACTN</name>
<comment type="similarity">
    <text evidence="6">Belongs to the ThrE exporter (TC 2.A.79) family.</text>
</comment>
<evidence type="ECO:0000256" key="1">
    <source>
        <dbReference type="ARBA" id="ARBA00004651"/>
    </source>
</evidence>
<protein>
    <submittedName>
        <fullName evidence="10">Threonine/serine exporter family protein</fullName>
    </submittedName>
</protein>
<feature type="transmembrane region" description="Helical" evidence="7">
    <location>
        <begin position="429"/>
        <end position="448"/>
    </location>
</feature>
<keyword evidence="11" id="KW-1185">Reference proteome</keyword>
<dbReference type="EMBL" id="BAAAZW010000013">
    <property type="protein sequence ID" value="GAA3969825.1"/>
    <property type="molecule type" value="Genomic_DNA"/>
</dbReference>
<evidence type="ECO:0000256" key="7">
    <source>
        <dbReference type="SAM" id="Phobius"/>
    </source>
</evidence>
<dbReference type="PANTHER" id="PTHR34390:SF2">
    <property type="entry name" value="SUCCINATE TRANSPORTER SUBUNIT YJJP-RELATED"/>
    <property type="match status" value="1"/>
</dbReference>
<dbReference type="Pfam" id="PF06738">
    <property type="entry name" value="ThrE"/>
    <property type="match status" value="1"/>
</dbReference>
<feature type="transmembrane region" description="Helical" evidence="7">
    <location>
        <begin position="168"/>
        <end position="196"/>
    </location>
</feature>
<organism evidence="10 11">
    <name type="scientific">Gordonia caeni</name>
    <dbReference type="NCBI Taxonomy" id="1007097"/>
    <lineage>
        <taxon>Bacteria</taxon>
        <taxon>Bacillati</taxon>
        <taxon>Actinomycetota</taxon>
        <taxon>Actinomycetes</taxon>
        <taxon>Mycobacteriales</taxon>
        <taxon>Gordoniaceae</taxon>
        <taxon>Gordonia</taxon>
    </lineage>
</organism>
<accession>A0ABP7PRJ0</accession>
<dbReference type="PANTHER" id="PTHR34390">
    <property type="entry name" value="UPF0442 PROTEIN YJJB-RELATED"/>
    <property type="match status" value="1"/>
</dbReference>
<evidence type="ECO:0000313" key="11">
    <source>
        <dbReference type="Proteomes" id="UP001418444"/>
    </source>
</evidence>
<dbReference type="InterPro" id="IPR010619">
    <property type="entry name" value="ThrE-like_N"/>
</dbReference>
<keyword evidence="2" id="KW-1003">Cell membrane</keyword>
<dbReference type="Pfam" id="PF12821">
    <property type="entry name" value="ThrE_2"/>
    <property type="match status" value="1"/>
</dbReference>
<feature type="transmembrane region" description="Helical" evidence="7">
    <location>
        <begin position="208"/>
        <end position="229"/>
    </location>
</feature>
<evidence type="ECO:0000256" key="6">
    <source>
        <dbReference type="ARBA" id="ARBA00034125"/>
    </source>
</evidence>
<comment type="caution">
    <text evidence="10">The sequence shown here is derived from an EMBL/GenBank/DDBJ whole genome shotgun (WGS) entry which is preliminary data.</text>
</comment>
<evidence type="ECO:0000259" key="9">
    <source>
        <dbReference type="Pfam" id="PF12821"/>
    </source>
</evidence>
<keyword evidence="3 7" id="KW-0812">Transmembrane</keyword>
<keyword evidence="5 7" id="KW-0472">Membrane</keyword>
<sequence>MREYIRRGLNAVLGSAQATADTIEPGSIVVAPRKPIDLHDEAAITEVLDLAARIGAVVLDAGTGAVDTRDQVEFVAGIYGLDDIDVDVTFNTVLVCARRGSTLPPITISRTVHYRSLDFTRLAEIDRLVRRIRRLAITPASAHRIVDVIVAAPHPYARWISTMAWGLMAYGIATFLGASWLVAITAFLTSAAIVVVNRQLNRIGTPIFFQQFAGGFIAVLPAAFLFRLVQNTDLTVPPSQIIATGIIVLLSGLSLVGAVQDAITGAPITGTARFTEVLVMTGGILVGVALAVRFVGLFDIELPELTTVIPFGASELPARIIGGAIASGAFAMASYAERRALPAALVAGALGGGIQGLMMVYTHSPLISCAVAAVLVGLIGGLAARRALTPPLVVAVAGITPMLPGLAIYRGMYGLLNDDPSAGGAEMATAFGIGCSLAAGVTLGEFIARRLRRPNIPALPQALRQVRYLRRP</sequence>
<evidence type="ECO:0000256" key="2">
    <source>
        <dbReference type="ARBA" id="ARBA00022475"/>
    </source>
</evidence>
<feature type="transmembrane region" description="Helical" evidence="7">
    <location>
        <begin position="275"/>
        <end position="296"/>
    </location>
</feature>
<evidence type="ECO:0000256" key="3">
    <source>
        <dbReference type="ARBA" id="ARBA00022692"/>
    </source>
</evidence>
<comment type="subcellular location">
    <subcellularLocation>
        <location evidence="1">Cell membrane</location>
        <topology evidence="1">Multi-pass membrane protein</topology>
    </subcellularLocation>
</comment>
<evidence type="ECO:0000256" key="5">
    <source>
        <dbReference type="ARBA" id="ARBA00023136"/>
    </source>
</evidence>
<dbReference type="RefSeq" id="WP_344785720.1">
    <property type="nucleotide sequence ID" value="NZ_BAAAZW010000013.1"/>
</dbReference>
<dbReference type="InterPro" id="IPR050539">
    <property type="entry name" value="ThrE_Dicarb/AminoAcid_Exp"/>
</dbReference>
<keyword evidence="4 7" id="KW-1133">Transmembrane helix</keyword>
<feature type="domain" description="Threonine/serine exporter-like N-terminal" evidence="8">
    <location>
        <begin position="49"/>
        <end position="294"/>
    </location>
</feature>
<proteinExistence type="inferred from homology"/>
<dbReference type="Proteomes" id="UP001418444">
    <property type="component" value="Unassembled WGS sequence"/>
</dbReference>
<evidence type="ECO:0000259" key="8">
    <source>
        <dbReference type="Pfam" id="PF06738"/>
    </source>
</evidence>
<feature type="transmembrane region" description="Helical" evidence="7">
    <location>
        <begin position="391"/>
        <end position="409"/>
    </location>
</feature>
<reference evidence="11" key="1">
    <citation type="journal article" date="2019" name="Int. J. Syst. Evol. Microbiol.">
        <title>The Global Catalogue of Microorganisms (GCM) 10K type strain sequencing project: providing services to taxonomists for standard genome sequencing and annotation.</title>
        <authorList>
            <consortium name="The Broad Institute Genomics Platform"/>
            <consortium name="The Broad Institute Genome Sequencing Center for Infectious Disease"/>
            <person name="Wu L."/>
            <person name="Ma J."/>
        </authorList>
    </citation>
    <scope>NUCLEOTIDE SEQUENCE [LARGE SCALE GENOMIC DNA]</scope>
    <source>
        <strain evidence="11">JCM 16923</strain>
    </source>
</reference>
<feature type="transmembrane region" description="Helical" evidence="7">
    <location>
        <begin position="241"/>
        <end position="263"/>
    </location>
</feature>
<feature type="transmembrane region" description="Helical" evidence="7">
    <location>
        <begin position="365"/>
        <end position="384"/>
    </location>
</feature>